<comment type="caution">
    <text evidence="3">The sequence shown here is derived from an EMBL/GenBank/DDBJ whole genome shotgun (WGS) entry which is preliminary data.</text>
</comment>
<evidence type="ECO:0000313" key="3">
    <source>
        <dbReference type="EMBL" id="NWJ20800.1"/>
    </source>
</evidence>
<evidence type="ECO:0000313" key="13">
    <source>
        <dbReference type="Proteomes" id="UP000563820"/>
    </source>
</evidence>
<dbReference type="Proteomes" id="UP000559282">
    <property type="component" value="Unassembled WGS sequence"/>
</dbReference>
<evidence type="ECO:0000313" key="15">
    <source>
        <dbReference type="Proteomes" id="UP000575480"/>
    </source>
</evidence>
<evidence type="ECO:0000313" key="14">
    <source>
        <dbReference type="Proteomes" id="UP000568446"/>
    </source>
</evidence>
<evidence type="ECO:0000256" key="2">
    <source>
        <dbReference type="SAM" id="Phobius"/>
    </source>
</evidence>
<dbReference type="Proteomes" id="UP000575480">
    <property type="component" value="Unassembled WGS sequence"/>
</dbReference>
<evidence type="ECO:0000313" key="5">
    <source>
        <dbReference type="EMBL" id="NWJ30181.1"/>
    </source>
</evidence>
<dbReference type="AlphaFoldDB" id="A0A7K4MAI5"/>
<dbReference type="Proteomes" id="UP000535457">
    <property type="component" value="Unassembled WGS sequence"/>
</dbReference>
<organism evidence="3 16">
    <name type="scientific">Marine Group I thaumarchaeote</name>
    <dbReference type="NCBI Taxonomy" id="2511932"/>
    <lineage>
        <taxon>Archaea</taxon>
        <taxon>Nitrososphaerota</taxon>
        <taxon>Marine Group I</taxon>
    </lineage>
</organism>
<protein>
    <submittedName>
        <fullName evidence="3">Uncharacterized protein</fullName>
    </submittedName>
</protein>
<dbReference type="EMBL" id="JACATF010000031">
    <property type="protein sequence ID" value="NWK08044.1"/>
    <property type="molecule type" value="Genomic_DNA"/>
</dbReference>
<reference evidence="3" key="2">
    <citation type="submission" date="2020-06" db="EMBL/GenBank/DDBJ databases">
        <authorList>
            <person name="Wang Y."/>
        </authorList>
    </citation>
    <scope>NUCLEOTIDE SEQUENCE</scope>
    <source>
        <strain evidence="5">C4</strain>
        <strain evidence="3">L14</strain>
        <strain evidence="6">L15a</strain>
        <strain evidence="9">L19a</strain>
        <strain evidence="8">T1C4</strain>
        <strain evidence="4">T1L11</strain>
        <strain evidence="7">T3L1</strain>
    </source>
</reference>
<gene>
    <name evidence="8" type="ORF">HX847_06530</name>
    <name evidence="4" type="ORF">HX848_07095</name>
    <name evidence="5" type="ORF">HX850_04620</name>
    <name evidence="9" type="ORF">HX853_07550</name>
    <name evidence="7" type="ORF">HX854_06660</name>
    <name evidence="6" type="ORF">HX858_06455</name>
    <name evidence="3" type="ORF">HX860_07035</name>
</gene>
<reference evidence="10 11" key="1">
    <citation type="journal article" date="2019" name="Environ. Microbiol.">
        <title>Genomics insights into ecotype formation of ammonia-oxidizing archaea in the deep ocean.</title>
        <authorList>
            <person name="Wang Y."/>
            <person name="Huang J.M."/>
            <person name="Cui G.J."/>
            <person name="Nunoura T."/>
            <person name="Takaki Y."/>
            <person name="Li W.L."/>
            <person name="Li J."/>
            <person name="Gao Z.M."/>
            <person name="Takai K."/>
            <person name="Zhang A.Q."/>
            <person name="Stepanauskas R."/>
        </authorList>
    </citation>
    <scope>NUCLEOTIDE SEQUENCE [LARGE SCALE GENOMIC DNA]</scope>
    <source>
        <strain evidence="5 14">C4</strain>
        <strain evidence="3 16">L14</strain>
        <strain evidence="6 15">L15a</strain>
        <strain evidence="9 11">L19a</strain>
        <strain evidence="8 12">T1C4</strain>
        <strain evidence="4 13">T1L11</strain>
        <strain evidence="7 10">T3L1</strain>
    </source>
</reference>
<accession>A0A7K4MAI5</accession>
<feature type="transmembrane region" description="Helical" evidence="2">
    <location>
        <begin position="59"/>
        <end position="81"/>
    </location>
</feature>
<feature type="compositionally biased region" description="Basic and acidic residues" evidence="1">
    <location>
        <begin position="95"/>
        <end position="106"/>
    </location>
</feature>
<evidence type="ECO:0000313" key="9">
    <source>
        <dbReference type="EMBL" id="NWK14465.1"/>
    </source>
</evidence>
<keyword evidence="2" id="KW-0472">Membrane</keyword>
<dbReference type="EMBL" id="JACATG010000018">
    <property type="protein sequence ID" value="NWK14465.1"/>
    <property type="molecule type" value="Genomic_DNA"/>
</dbReference>
<dbReference type="EMBL" id="JACATE010000013">
    <property type="protein sequence ID" value="NWJ29128.1"/>
    <property type="molecule type" value="Genomic_DNA"/>
</dbReference>
<proteinExistence type="predicted"/>
<evidence type="ECO:0000313" key="8">
    <source>
        <dbReference type="EMBL" id="NWK08044.1"/>
    </source>
</evidence>
<evidence type="ECO:0000313" key="16">
    <source>
        <dbReference type="Proteomes" id="UP000587702"/>
    </source>
</evidence>
<dbReference type="EMBL" id="JACATC010000008">
    <property type="protein sequence ID" value="NWJ84388.1"/>
    <property type="molecule type" value="Genomic_DNA"/>
</dbReference>
<dbReference type="EMBL" id="JACATH010000005">
    <property type="protein sequence ID" value="NWJ57375.1"/>
    <property type="molecule type" value="Genomic_DNA"/>
</dbReference>
<sequence length="114" mass="12663">MSDTRFTIIGIVLIFVGFIILGVFGHNYQAATLESNEFETCYEYSNEKAPVEINCSSKIFNQTLFFALIIGFIGAGIIALIKGVKGNWDNKVKSEDMVGPDRRETENGEDSDND</sequence>
<dbReference type="Proteomes" id="UP000587702">
    <property type="component" value="Unassembled WGS sequence"/>
</dbReference>
<evidence type="ECO:0000313" key="12">
    <source>
        <dbReference type="Proteomes" id="UP000559282"/>
    </source>
</evidence>
<dbReference type="Proteomes" id="UP000568446">
    <property type="component" value="Unassembled WGS sequence"/>
</dbReference>
<name>A0A7K4MAI5_9ARCH</name>
<feature type="region of interest" description="Disordered" evidence="1">
    <location>
        <begin position="95"/>
        <end position="114"/>
    </location>
</feature>
<evidence type="ECO:0000313" key="7">
    <source>
        <dbReference type="EMBL" id="NWJ84388.1"/>
    </source>
</evidence>
<feature type="transmembrane region" description="Helical" evidence="2">
    <location>
        <begin position="7"/>
        <end position="28"/>
    </location>
</feature>
<dbReference type="Proteomes" id="UP000563820">
    <property type="component" value="Unassembled WGS sequence"/>
</dbReference>
<keyword evidence="2" id="KW-0812">Transmembrane</keyword>
<evidence type="ECO:0000313" key="11">
    <source>
        <dbReference type="Proteomes" id="UP000535457"/>
    </source>
</evidence>
<evidence type="ECO:0000313" key="6">
    <source>
        <dbReference type="EMBL" id="NWJ57375.1"/>
    </source>
</evidence>
<evidence type="ECO:0000313" key="10">
    <source>
        <dbReference type="Proteomes" id="UP000520052"/>
    </source>
</evidence>
<evidence type="ECO:0000256" key="1">
    <source>
        <dbReference type="SAM" id="MobiDB-lite"/>
    </source>
</evidence>
<keyword evidence="2" id="KW-1133">Transmembrane helix</keyword>
<dbReference type="EMBL" id="JACATI010000010">
    <property type="protein sequence ID" value="NWJ20800.1"/>
    <property type="molecule type" value="Genomic_DNA"/>
</dbReference>
<dbReference type="Proteomes" id="UP000520052">
    <property type="component" value="Unassembled WGS sequence"/>
</dbReference>
<dbReference type="EMBL" id="JACATK010000037">
    <property type="protein sequence ID" value="NWJ30181.1"/>
    <property type="molecule type" value="Genomic_DNA"/>
</dbReference>
<evidence type="ECO:0000313" key="4">
    <source>
        <dbReference type="EMBL" id="NWJ29128.1"/>
    </source>
</evidence>